<dbReference type="Pfam" id="PF04073">
    <property type="entry name" value="tRNA_edit"/>
    <property type="match status" value="1"/>
</dbReference>
<evidence type="ECO:0000313" key="3">
    <source>
        <dbReference type="Proteomes" id="UP001500851"/>
    </source>
</evidence>
<dbReference type="PANTHER" id="PTHR30411:SF1">
    <property type="entry name" value="CYTOPLASMIC PROTEIN"/>
    <property type="match status" value="1"/>
</dbReference>
<organism evidence="2 3">
    <name type="scientific">Leucobacter iarius</name>
    <dbReference type="NCBI Taxonomy" id="333963"/>
    <lineage>
        <taxon>Bacteria</taxon>
        <taxon>Bacillati</taxon>
        <taxon>Actinomycetota</taxon>
        <taxon>Actinomycetes</taxon>
        <taxon>Micrococcales</taxon>
        <taxon>Microbacteriaceae</taxon>
        <taxon>Leucobacter</taxon>
    </lineage>
</organism>
<dbReference type="Gene3D" id="3.90.960.10">
    <property type="entry name" value="YbaK/aminoacyl-tRNA synthetase-associated domain"/>
    <property type="match status" value="1"/>
</dbReference>
<dbReference type="PANTHER" id="PTHR30411">
    <property type="entry name" value="CYTOPLASMIC PROTEIN"/>
    <property type="match status" value="1"/>
</dbReference>
<proteinExistence type="predicted"/>
<dbReference type="Proteomes" id="UP001500851">
    <property type="component" value="Unassembled WGS sequence"/>
</dbReference>
<gene>
    <name evidence="2" type="ORF">GCM10009768_31740</name>
</gene>
<comment type="caution">
    <text evidence="2">The sequence shown here is derived from an EMBL/GenBank/DDBJ whole genome shotgun (WGS) entry which is preliminary data.</text>
</comment>
<dbReference type="EMBL" id="BAAAOB010000006">
    <property type="protein sequence ID" value="GAA1800399.1"/>
    <property type="molecule type" value="Genomic_DNA"/>
</dbReference>
<dbReference type="RefSeq" id="WP_344033600.1">
    <property type="nucleotide sequence ID" value="NZ_BAAAOB010000006.1"/>
</dbReference>
<dbReference type="InterPro" id="IPR007214">
    <property type="entry name" value="YbaK/aa-tRNA-synth-assoc-dom"/>
</dbReference>
<dbReference type="CDD" id="cd04333">
    <property type="entry name" value="ProX_deacylase"/>
    <property type="match status" value="1"/>
</dbReference>
<keyword evidence="3" id="KW-1185">Reference proteome</keyword>
<protein>
    <submittedName>
        <fullName evidence="2">YbaK/EbsC family protein</fullName>
    </submittedName>
</protein>
<accession>A0ABN2LVA0</accession>
<reference evidence="2 3" key="1">
    <citation type="journal article" date="2019" name="Int. J. Syst. Evol. Microbiol.">
        <title>The Global Catalogue of Microorganisms (GCM) 10K type strain sequencing project: providing services to taxonomists for standard genome sequencing and annotation.</title>
        <authorList>
            <consortium name="The Broad Institute Genomics Platform"/>
            <consortium name="The Broad Institute Genome Sequencing Center for Infectious Disease"/>
            <person name="Wu L."/>
            <person name="Ma J."/>
        </authorList>
    </citation>
    <scope>NUCLEOTIDE SEQUENCE [LARGE SCALE GENOMIC DNA]</scope>
    <source>
        <strain evidence="2 3">JCM 14736</strain>
    </source>
</reference>
<feature type="domain" description="YbaK/aminoacyl-tRNA synthetase-associated" evidence="1">
    <location>
        <begin position="27"/>
        <end position="145"/>
    </location>
</feature>
<evidence type="ECO:0000259" key="1">
    <source>
        <dbReference type="Pfam" id="PF04073"/>
    </source>
</evidence>
<evidence type="ECO:0000313" key="2">
    <source>
        <dbReference type="EMBL" id="GAA1800399.1"/>
    </source>
</evidence>
<dbReference type="SUPFAM" id="SSF55826">
    <property type="entry name" value="YbaK/ProRS associated domain"/>
    <property type="match status" value="1"/>
</dbReference>
<sequence>MDTARVRAHLDARGFAGEIVETSGSSATVELAAEQLGTEPARIAKTLGFSDPSDPSRAVLVVAAGDAKVNGGRFKRRFGGKARMLRGDEVPELTGHPIGGVCPFAANDRARIFLDASLRRFDRVYPAAGTPSSMVEIPIDELQRLSGAEDWVDITTGWQDADGTGFPG</sequence>
<dbReference type="InterPro" id="IPR036754">
    <property type="entry name" value="YbaK/aa-tRNA-synt-asso_dom_sf"/>
</dbReference>
<name>A0ABN2LVA0_9MICO</name>